<accession>A0A6A5SJZ0</accession>
<protein>
    <submittedName>
        <fullName evidence="1">Uncharacterized protein</fullName>
    </submittedName>
</protein>
<proteinExistence type="predicted"/>
<name>A0A6A5SJZ0_9PLEO</name>
<evidence type="ECO:0000313" key="1">
    <source>
        <dbReference type="EMBL" id="KAF1938856.1"/>
    </source>
</evidence>
<keyword evidence="2" id="KW-1185">Reference proteome</keyword>
<sequence>MLSQPPSSWAVFDSMQTKAIHAAVTPPRIPTANSPDPLKLAITPKAALYSPTHTPENETDVPVAIKKNPTASNVKTKESFSNIPALMKDVPNPDTKFIEQVAPTSPTAVPVLHRGTEGVGLGGPWMGIVVGTFGRFLLIDASVQDNVTCTSDFFLSCAL</sequence>
<dbReference type="AlphaFoldDB" id="A0A6A5SJZ0"/>
<evidence type="ECO:0000313" key="2">
    <source>
        <dbReference type="Proteomes" id="UP000800038"/>
    </source>
</evidence>
<gene>
    <name evidence="1" type="ORF">EJ02DRAFT_457530</name>
</gene>
<dbReference type="EMBL" id="ML976094">
    <property type="protein sequence ID" value="KAF1938856.1"/>
    <property type="molecule type" value="Genomic_DNA"/>
</dbReference>
<reference evidence="1" key="1">
    <citation type="journal article" date="2020" name="Stud. Mycol.">
        <title>101 Dothideomycetes genomes: a test case for predicting lifestyles and emergence of pathogens.</title>
        <authorList>
            <person name="Haridas S."/>
            <person name="Albert R."/>
            <person name="Binder M."/>
            <person name="Bloem J."/>
            <person name="Labutti K."/>
            <person name="Salamov A."/>
            <person name="Andreopoulos B."/>
            <person name="Baker S."/>
            <person name="Barry K."/>
            <person name="Bills G."/>
            <person name="Bluhm B."/>
            <person name="Cannon C."/>
            <person name="Castanera R."/>
            <person name="Culley D."/>
            <person name="Daum C."/>
            <person name="Ezra D."/>
            <person name="Gonzalez J."/>
            <person name="Henrissat B."/>
            <person name="Kuo A."/>
            <person name="Liang C."/>
            <person name="Lipzen A."/>
            <person name="Lutzoni F."/>
            <person name="Magnuson J."/>
            <person name="Mondo S."/>
            <person name="Nolan M."/>
            <person name="Ohm R."/>
            <person name="Pangilinan J."/>
            <person name="Park H.-J."/>
            <person name="Ramirez L."/>
            <person name="Alfaro M."/>
            <person name="Sun H."/>
            <person name="Tritt A."/>
            <person name="Yoshinaga Y."/>
            <person name="Zwiers L.-H."/>
            <person name="Turgeon B."/>
            <person name="Goodwin S."/>
            <person name="Spatafora J."/>
            <person name="Crous P."/>
            <person name="Grigoriev I."/>
        </authorList>
    </citation>
    <scope>NUCLEOTIDE SEQUENCE</scope>
    <source>
        <strain evidence="1">CBS 161.51</strain>
    </source>
</reference>
<dbReference type="Proteomes" id="UP000800038">
    <property type="component" value="Unassembled WGS sequence"/>
</dbReference>
<organism evidence="1 2">
    <name type="scientific">Clathrospora elynae</name>
    <dbReference type="NCBI Taxonomy" id="706981"/>
    <lineage>
        <taxon>Eukaryota</taxon>
        <taxon>Fungi</taxon>
        <taxon>Dikarya</taxon>
        <taxon>Ascomycota</taxon>
        <taxon>Pezizomycotina</taxon>
        <taxon>Dothideomycetes</taxon>
        <taxon>Pleosporomycetidae</taxon>
        <taxon>Pleosporales</taxon>
        <taxon>Diademaceae</taxon>
        <taxon>Clathrospora</taxon>
    </lineage>
</organism>